<keyword evidence="1" id="KW-0472">Membrane</keyword>
<keyword evidence="1" id="KW-0812">Transmembrane</keyword>
<protein>
    <recommendedName>
        <fullName evidence="4">Membrane protein ArfB</fullName>
    </recommendedName>
</protein>
<dbReference type="AlphaFoldDB" id="A0AAV2WM99"/>
<evidence type="ECO:0008006" key="4">
    <source>
        <dbReference type="Google" id="ProtNLM"/>
    </source>
</evidence>
<reference evidence="2" key="1">
    <citation type="submission" date="2014-05" db="EMBL/GenBank/DDBJ databases">
        <authorList>
            <person name="Urmite Genomes"/>
        </authorList>
    </citation>
    <scope>NUCLEOTIDE SEQUENCE</scope>
    <source>
        <strain evidence="2">DSM 44074</strain>
    </source>
</reference>
<evidence type="ECO:0000313" key="3">
    <source>
        <dbReference type="Proteomes" id="UP000028864"/>
    </source>
</evidence>
<name>A0AAV2WM99_MYCNE</name>
<dbReference type="Proteomes" id="UP000028864">
    <property type="component" value="Unassembled WGS sequence"/>
</dbReference>
<feature type="transmembrane region" description="Helical" evidence="1">
    <location>
        <begin position="6"/>
        <end position="29"/>
    </location>
</feature>
<gene>
    <name evidence="2" type="ORF">BN1047_03247</name>
</gene>
<proteinExistence type="predicted"/>
<dbReference type="EMBL" id="LK021339">
    <property type="protein sequence ID" value="CDQ45352.1"/>
    <property type="molecule type" value="Genomic_DNA"/>
</dbReference>
<accession>A0AAV2WM99</accession>
<organism evidence="2 3">
    <name type="scientific">Mycolicibacterium neoaurum</name>
    <name type="common">Mycobacterium neoaurum</name>
    <dbReference type="NCBI Taxonomy" id="1795"/>
    <lineage>
        <taxon>Bacteria</taxon>
        <taxon>Bacillati</taxon>
        <taxon>Actinomycetota</taxon>
        <taxon>Actinomycetes</taxon>
        <taxon>Mycobacteriales</taxon>
        <taxon>Mycobacteriaceae</taxon>
        <taxon>Mycolicibacterium</taxon>
    </lineage>
</organism>
<dbReference type="RefSeq" id="WP_267880950.1">
    <property type="nucleotide sequence ID" value="NZ_CP074376.1"/>
</dbReference>
<keyword evidence="1" id="KW-1133">Transmembrane helix</keyword>
<evidence type="ECO:0000313" key="2">
    <source>
        <dbReference type="EMBL" id="CDQ45352.1"/>
    </source>
</evidence>
<reference evidence="2" key="2">
    <citation type="submission" date="2015-09" db="EMBL/GenBank/DDBJ databases">
        <title>Draft genome sequence of Mycobacterium neoaurum DSM 44074.</title>
        <authorList>
            <person name="Croce O."/>
            <person name="Robert C."/>
            <person name="Raoult D."/>
            <person name="Drancourt M."/>
        </authorList>
    </citation>
    <scope>NUCLEOTIDE SEQUENCE</scope>
    <source>
        <strain evidence="2">DSM 44074</strain>
    </source>
</reference>
<evidence type="ECO:0000256" key="1">
    <source>
        <dbReference type="SAM" id="Phobius"/>
    </source>
</evidence>
<sequence>MDFLMQWFGYLLAFALGSALTWTVLVLAVKPHPRENEDRS</sequence>